<reference evidence="1" key="2">
    <citation type="submission" date="2025-08" db="UniProtKB">
        <authorList>
            <consortium name="Ensembl"/>
        </authorList>
    </citation>
    <scope>IDENTIFICATION</scope>
</reference>
<protein>
    <recommendedName>
        <fullName evidence="3">PID domain-containing protein</fullName>
    </recommendedName>
</protein>
<dbReference type="Ensembl" id="ENSLACT00000003279.1">
    <property type="protein sequence ID" value="ENSLACP00000003249.1"/>
    <property type="gene ID" value="ENSLACG00000002906.1"/>
</dbReference>
<name>H3A0S8_LATCH</name>
<keyword evidence="2" id="KW-1185">Reference proteome</keyword>
<dbReference type="SUPFAM" id="SSF50729">
    <property type="entry name" value="PH domain-like"/>
    <property type="match status" value="1"/>
</dbReference>
<dbReference type="InterPro" id="IPR011993">
    <property type="entry name" value="PH-like_dom_sf"/>
</dbReference>
<reference evidence="2" key="1">
    <citation type="submission" date="2011-08" db="EMBL/GenBank/DDBJ databases">
        <title>The draft genome of Latimeria chalumnae.</title>
        <authorList>
            <person name="Di Palma F."/>
            <person name="Alfoldi J."/>
            <person name="Johnson J."/>
            <person name="Berlin A."/>
            <person name="Gnerre S."/>
            <person name="Jaffe D."/>
            <person name="MacCallum I."/>
            <person name="Young S."/>
            <person name="Walker B.J."/>
            <person name="Lander E."/>
            <person name="Lindblad-Toh K."/>
        </authorList>
    </citation>
    <scope>NUCLEOTIDE SEQUENCE [LARGE SCALE GENOMIC DNA]</scope>
    <source>
        <strain evidence="2">Wild caught</strain>
    </source>
</reference>
<accession>H3A0S8</accession>
<dbReference type="Proteomes" id="UP000008672">
    <property type="component" value="Unassembled WGS sequence"/>
</dbReference>
<dbReference type="HOGENOM" id="CLU_126628_0_0_1"/>
<evidence type="ECO:0000313" key="2">
    <source>
        <dbReference type="Proteomes" id="UP000008672"/>
    </source>
</evidence>
<evidence type="ECO:0000313" key="1">
    <source>
        <dbReference type="Ensembl" id="ENSLACP00000003249.1"/>
    </source>
</evidence>
<dbReference type="AlphaFoldDB" id="H3A0S8"/>
<dbReference type="GeneTree" id="ENSGT01030000235076"/>
<dbReference type="STRING" id="7897.ENSLACP00000003249"/>
<dbReference type="Bgee" id="ENSLACG00000002906">
    <property type="expression patterns" value="Expressed in mesonephros"/>
</dbReference>
<dbReference type="OMA" id="NECERVN"/>
<reference evidence="1" key="3">
    <citation type="submission" date="2025-09" db="UniProtKB">
        <authorList>
            <consortium name="Ensembl"/>
        </authorList>
    </citation>
    <scope>IDENTIFICATION</scope>
</reference>
<organism evidence="1 2">
    <name type="scientific">Latimeria chalumnae</name>
    <name type="common">Coelacanth</name>
    <dbReference type="NCBI Taxonomy" id="7897"/>
    <lineage>
        <taxon>Eukaryota</taxon>
        <taxon>Metazoa</taxon>
        <taxon>Chordata</taxon>
        <taxon>Craniata</taxon>
        <taxon>Vertebrata</taxon>
        <taxon>Euteleostomi</taxon>
        <taxon>Coelacanthiformes</taxon>
        <taxon>Coelacanthidae</taxon>
        <taxon>Latimeria</taxon>
    </lineage>
</organism>
<evidence type="ECO:0008006" key="3">
    <source>
        <dbReference type="Google" id="ProtNLM"/>
    </source>
</evidence>
<sequence>MDPLSLNIKKFPSPDDSSMSFKLELVGSLSVHSLTTMPMLPWVVAEVRRLSTWRSRDTAPPSQVCLYVSEAVLCCELSKGSHLPWSLSNCNQVFVHQPQQVHKLIHNSNEPSYFACLIKGSEATNHRNRSTCYVFRATDQTKCADDS</sequence>
<proteinExistence type="predicted"/>
<dbReference type="InParanoid" id="H3A0S8"/>
<dbReference type="Gene3D" id="2.30.29.30">
    <property type="entry name" value="Pleckstrin-homology domain (PH domain)/Phosphotyrosine-binding domain (PTB)"/>
    <property type="match status" value="1"/>
</dbReference>
<dbReference type="EMBL" id="AFYH01231786">
    <property type="status" value="NOT_ANNOTATED_CDS"/>
    <property type="molecule type" value="Genomic_DNA"/>
</dbReference>